<evidence type="ECO:0000313" key="13">
    <source>
        <dbReference type="Proteomes" id="UP000243413"/>
    </source>
</evidence>
<keyword evidence="14" id="KW-1185">Reference proteome</keyword>
<evidence type="ECO:0000313" key="12">
    <source>
        <dbReference type="EMBL" id="SDS78020.1"/>
    </source>
</evidence>
<dbReference type="GO" id="GO:0043953">
    <property type="term" value="P:protein transport by the Tat complex"/>
    <property type="evidence" value="ECO:0007669"/>
    <property type="project" value="UniProtKB-UniRule"/>
</dbReference>
<comment type="subcellular location">
    <subcellularLocation>
        <location evidence="9">Cell membrane</location>
        <topology evidence="9">Single-pass membrane protein</topology>
    </subcellularLocation>
    <subcellularLocation>
        <location evidence="1">Membrane</location>
        <topology evidence="1">Single-pass membrane protein</topology>
    </subcellularLocation>
</comment>
<evidence type="ECO:0000256" key="4">
    <source>
        <dbReference type="ARBA" id="ARBA00022692"/>
    </source>
</evidence>
<accession>A0A1H1V088</accession>
<evidence type="ECO:0000256" key="5">
    <source>
        <dbReference type="ARBA" id="ARBA00022927"/>
    </source>
</evidence>
<keyword evidence="3 9" id="KW-1003">Cell membrane</keyword>
<dbReference type="EMBL" id="LT629763">
    <property type="protein sequence ID" value="SDS78020.1"/>
    <property type="molecule type" value="Genomic_DNA"/>
</dbReference>
<keyword evidence="4 9" id="KW-0812">Transmembrane</keyword>
<comment type="function">
    <text evidence="9">Part of the twin-arginine translocation (Tat) system that transports large folded proteins containing a characteristic twin-arginine motif in their signal peptide across membranes. Together with TatC, TatB is part of a receptor directly interacting with Tat signal peptides. TatB may form an oligomeric binding site that transiently accommodates folded Tat precursor proteins before their translocation.</text>
</comment>
<dbReference type="Proteomes" id="UP000243413">
    <property type="component" value="Chromosome I"/>
</dbReference>
<dbReference type="InterPro" id="IPR003369">
    <property type="entry name" value="TatA/B/E"/>
</dbReference>
<reference evidence="12" key="2">
    <citation type="submission" date="2016-10" db="EMBL/GenBank/DDBJ databases">
        <authorList>
            <person name="de Groot N.N."/>
        </authorList>
    </citation>
    <scope>NUCLEOTIDE SEQUENCE [LARGE SCALE GENOMIC DNA]</scope>
    <source>
        <strain evidence="12">JCM 14963</strain>
    </source>
</reference>
<dbReference type="STRING" id="472181.SAMN05216271_2714"/>
<dbReference type="Pfam" id="PF02416">
    <property type="entry name" value="TatA_B_E"/>
    <property type="match status" value="1"/>
</dbReference>
<evidence type="ECO:0000256" key="9">
    <source>
        <dbReference type="HAMAP-Rule" id="MF_00237"/>
    </source>
</evidence>
<keyword evidence="6 9" id="KW-1133">Transmembrane helix</keyword>
<dbReference type="Gene3D" id="1.20.5.3310">
    <property type="match status" value="1"/>
</dbReference>
<dbReference type="NCBIfam" id="TIGR01410">
    <property type="entry name" value="tatB"/>
    <property type="match status" value="1"/>
</dbReference>
<sequence length="136" mass="14616">MFDIGFLEMLVVAVLALLVLGPERLPGAIRTVSLTIGRIKRGFSEVRSQVEREIGADEIRQQLHNERIMAELDKHGLNGGSPAKGSSNVKPAGQQSVTPTPQTVPKVGATPAPPQTSDESAAEEPHDQQAPRHEQP</sequence>
<dbReference type="EMBL" id="BAABWD010000003">
    <property type="protein sequence ID" value="GAA6132586.1"/>
    <property type="molecule type" value="Genomic_DNA"/>
</dbReference>
<evidence type="ECO:0000313" key="11">
    <source>
        <dbReference type="EMBL" id="GAA6132586.1"/>
    </source>
</evidence>
<evidence type="ECO:0000313" key="14">
    <source>
        <dbReference type="Proteomes" id="UP001486808"/>
    </source>
</evidence>
<feature type="region of interest" description="Disordered" evidence="10">
    <location>
        <begin position="71"/>
        <end position="136"/>
    </location>
</feature>
<feature type="compositionally biased region" description="Basic and acidic residues" evidence="10">
    <location>
        <begin position="123"/>
        <end position="136"/>
    </location>
</feature>
<reference evidence="11 14" key="3">
    <citation type="submission" date="2024-04" db="EMBL/GenBank/DDBJ databases">
        <title>Draft genome sequence of Halopseudomonas sabulinigri NBRC 116187.</title>
        <authorList>
            <person name="Miyakawa T."/>
            <person name="Kusuya Y."/>
            <person name="Miura T."/>
        </authorList>
    </citation>
    <scope>NUCLEOTIDE SEQUENCE [LARGE SCALE GENOMIC DNA]</scope>
    <source>
        <strain evidence="11 14">4NH20-0042</strain>
    </source>
</reference>
<dbReference type="HAMAP" id="MF_00237">
    <property type="entry name" value="TatB"/>
    <property type="match status" value="1"/>
</dbReference>
<dbReference type="PANTHER" id="PTHR33162">
    <property type="entry name" value="SEC-INDEPENDENT PROTEIN TRANSLOCASE PROTEIN TATA, CHLOROPLASTIC"/>
    <property type="match status" value="1"/>
</dbReference>
<dbReference type="OrthoDB" id="9816005at2"/>
<keyword evidence="7 9" id="KW-0811">Translocation</keyword>
<dbReference type="PRINTS" id="PR01506">
    <property type="entry name" value="TATBPROTEIN"/>
</dbReference>
<protein>
    <recommendedName>
        <fullName evidence="9">Sec-independent protein translocase protein TatB</fullName>
    </recommendedName>
</protein>
<evidence type="ECO:0000256" key="8">
    <source>
        <dbReference type="ARBA" id="ARBA00023136"/>
    </source>
</evidence>
<comment type="subunit">
    <text evidence="9">The Tat system comprises two distinct complexes: a TatABC complex, containing multiple copies of TatA, TatB and TatC subunits, and a separate TatA complex, containing only TatA subunits. Substrates initially bind to the TatABC complex, which probably triggers association of the separate TatA complex to form the active translocon.</text>
</comment>
<keyword evidence="8 9" id="KW-0472">Membrane</keyword>
<evidence type="ECO:0000256" key="6">
    <source>
        <dbReference type="ARBA" id="ARBA00022989"/>
    </source>
</evidence>
<dbReference type="Proteomes" id="UP001486808">
    <property type="component" value="Unassembled WGS sequence"/>
</dbReference>
<dbReference type="AlphaFoldDB" id="A0A1H1V088"/>
<keyword evidence="2 9" id="KW-0813">Transport</keyword>
<keyword evidence="5 9" id="KW-0653">Protein transport</keyword>
<dbReference type="InterPro" id="IPR018448">
    <property type="entry name" value="TatB"/>
</dbReference>
<reference evidence="13" key="1">
    <citation type="submission" date="2016-10" db="EMBL/GenBank/DDBJ databases">
        <authorList>
            <person name="Varghese N."/>
            <person name="Submissions S."/>
        </authorList>
    </citation>
    <scope>NUCLEOTIDE SEQUENCE [LARGE SCALE GENOMIC DNA]</scope>
    <source>
        <strain evidence="13">JCM 14963</strain>
    </source>
</reference>
<name>A0A1H1V088_9GAMM</name>
<evidence type="ECO:0000256" key="1">
    <source>
        <dbReference type="ARBA" id="ARBA00004167"/>
    </source>
</evidence>
<evidence type="ECO:0000256" key="2">
    <source>
        <dbReference type="ARBA" id="ARBA00022448"/>
    </source>
</evidence>
<dbReference type="GO" id="GO:0008320">
    <property type="term" value="F:protein transmembrane transporter activity"/>
    <property type="evidence" value="ECO:0007669"/>
    <property type="project" value="UniProtKB-UniRule"/>
</dbReference>
<gene>
    <name evidence="9 11" type="primary">tatB</name>
    <name evidence="11" type="ORF">NBRC116187_29460</name>
    <name evidence="12" type="ORF">SAMN05216271_2714</name>
</gene>
<dbReference type="GO" id="GO:0033281">
    <property type="term" value="C:TAT protein transport complex"/>
    <property type="evidence" value="ECO:0007669"/>
    <property type="project" value="UniProtKB-UniRule"/>
</dbReference>
<dbReference type="RefSeq" id="WP_092287416.1">
    <property type="nucleotide sequence ID" value="NZ_BAABWD010000003.1"/>
</dbReference>
<evidence type="ECO:0000256" key="10">
    <source>
        <dbReference type="SAM" id="MobiDB-lite"/>
    </source>
</evidence>
<organism evidence="12 13">
    <name type="scientific">Halopseudomonas sabulinigri</name>
    <dbReference type="NCBI Taxonomy" id="472181"/>
    <lineage>
        <taxon>Bacteria</taxon>
        <taxon>Pseudomonadati</taxon>
        <taxon>Pseudomonadota</taxon>
        <taxon>Gammaproteobacteria</taxon>
        <taxon>Pseudomonadales</taxon>
        <taxon>Pseudomonadaceae</taxon>
        <taxon>Halopseudomonas</taxon>
    </lineage>
</organism>
<dbReference type="PANTHER" id="PTHR33162:SF1">
    <property type="entry name" value="SEC-INDEPENDENT PROTEIN TRANSLOCASE PROTEIN TATA, CHLOROPLASTIC"/>
    <property type="match status" value="1"/>
</dbReference>
<evidence type="ECO:0000256" key="3">
    <source>
        <dbReference type="ARBA" id="ARBA00022475"/>
    </source>
</evidence>
<feature type="compositionally biased region" description="Polar residues" evidence="10">
    <location>
        <begin position="84"/>
        <end position="103"/>
    </location>
</feature>
<proteinExistence type="inferred from homology"/>
<comment type="similarity">
    <text evidence="9">Belongs to the TatB family.</text>
</comment>
<evidence type="ECO:0000256" key="7">
    <source>
        <dbReference type="ARBA" id="ARBA00023010"/>
    </source>
</evidence>